<evidence type="ECO:0000256" key="4">
    <source>
        <dbReference type="ARBA" id="ARBA00008703"/>
    </source>
</evidence>
<organism evidence="17 18">
    <name type="scientific">Spiribacter salilacus</name>
    <dbReference type="NCBI Taxonomy" id="2664894"/>
    <lineage>
        <taxon>Bacteria</taxon>
        <taxon>Pseudomonadati</taxon>
        <taxon>Pseudomonadota</taxon>
        <taxon>Gammaproteobacteria</taxon>
        <taxon>Chromatiales</taxon>
        <taxon>Ectothiorhodospiraceae</taxon>
        <taxon>Spiribacter</taxon>
    </lineage>
</organism>
<reference evidence="17 18" key="1">
    <citation type="submission" date="2019-11" db="EMBL/GenBank/DDBJ databases">
        <authorList>
            <person name="Zhang X.Y."/>
        </authorList>
    </citation>
    <scope>NUCLEOTIDE SEQUENCE [LARGE SCALE GENOMIC DNA]</scope>
    <source>
        <strain evidence="17 18">C176</strain>
    </source>
</reference>
<evidence type="ECO:0000313" key="18">
    <source>
        <dbReference type="Proteomes" id="UP000433788"/>
    </source>
</evidence>
<comment type="cofactor">
    <cofactor evidence="3">
        <name>[4Fe-4S] cluster</name>
        <dbReference type="ChEBI" id="CHEBI:49883"/>
    </cofactor>
</comment>
<dbReference type="Gene3D" id="3.20.20.70">
    <property type="entry name" value="Aldolase class I"/>
    <property type="match status" value="1"/>
</dbReference>
<dbReference type="NCBIfam" id="TIGR03821">
    <property type="entry name" value="EFP_modif_epmB"/>
    <property type="match status" value="1"/>
</dbReference>
<evidence type="ECO:0000256" key="12">
    <source>
        <dbReference type="ARBA" id="ARBA00023235"/>
    </source>
</evidence>
<comment type="similarity">
    <text evidence="4">Belongs to the radical SAM superfamily. KamA family.</text>
</comment>
<keyword evidence="12" id="KW-0413">Isomerase</keyword>
<keyword evidence="8 14" id="KW-0479">Metal-binding</keyword>
<dbReference type="EMBL" id="WJPP01000004">
    <property type="protein sequence ID" value="MRH78738.1"/>
    <property type="molecule type" value="Genomic_DNA"/>
</dbReference>
<dbReference type="GO" id="GO:0016853">
    <property type="term" value="F:isomerase activity"/>
    <property type="evidence" value="ECO:0007669"/>
    <property type="project" value="UniProtKB-KW"/>
</dbReference>
<evidence type="ECO:0000256" key="2">
    <source>
        <dbReference type="ARBA" id="ARBA00001933"/>
    </source>
</evidence>
<dbReference type="AlphaFoldDB" id="A0A6N7QUA9"/>
<keyword evidence="18" id="KW-1185">Reference proteome</keyword>
<comment type="catalytic activity">
    <reaction evidence="1">
        <text>L-lysine = D-beta-lysine</text>
        <dbReference type="Rhea" id="RHEA:44148"/>
        <dbReference type="ChEBI" id="CHEBI:32551"/>
        <dbReference type="ChEBI" id="CHEBI:84138"/>
    </reaction>
</comment>
<dbReference type="CDD" id="cd01335">
    <property type="entry name" value="Radical_SAM"/>
    <property type="match status" value="1"/>
</dbReference>
<dbReference type="GO" id="GO:0051539">
    <property type="term" value="F:4 iron, 4 sulfur cluster binding"/>
    <property type="evidence" value="ECO:0007669"/>
    <property type="project" value="UniProtKB-KW"/>
</dbReference>
<accession>A0A6N7QUA9</accession>
<keyword evidence="9 15" id="KW-0663">Pyridoxal phosphate</keyword>
<evidence type="ECO:0000256" key="10">
    <source>
        <dbReference type="ARBA" id="ARBA00023004"/>
    </source>
</evidence>
<evidence type="ECO:0000256" key="15">
    <source>
        <dbReference type="PIRSR" id="PIRSR603739-50"/>
    </source>
</evidence>
<keyword evidence="10" id="KW-0408">Iron</keyword>
<dbReference type="SFLD" id="SFLDS00029">
    <property type="entry name" value="Radical_SAM"/>
    <property type="match status" value="1"/>
</dbReference>
<dbReference type="SFLD" id="SFLDF00314">
    <property type="entry name" value="L-lysine_2_3-aminomutase_(yjeK"/>
    <property type="match status" value="1"/>
</dbReference>
<sequence length="331" mass="37112">MTTTQWQQEWQSAITDPAMLIKHLGLDQALLEPARAAAKLFPLRVPPAYLARIKKADPADPLLQQVLPLGIETLPSTGFTADPVGDNASLHNGGVIHKYTGRALLITTGACAINCRYCFRRHFPYAQSNASTRQWQQALDYLRNNPSIHEVLLSGGDPLSLNDRRLSELANKLATLPQVRRLRIHTRLPIVIPSRITDELIGWLTNHPFKPVMVIHANHPNELDDPVANAMQRLTEAGIPLYNQSVLLRGINDNADTLAALSERLFELNIQPYYLHLLDRVQGAAHFDLPEQEAHRLMQRLAAQVPGYLLPRLVREVAGAPWKVPVVWWEA</sequence>
<evidence type="ECO:0000256" key="9">
    <source>
        <dbReference type="ARBA" id="ARBA00022898"/>
    </source>
</evidence>
<comment type="caution">
    <text evidence="17">The sequence shown here is derived from an EMBL/GenBank/DDBJ whole genome shotgun (WGS) entry which is preliminary data.</text>
</comment>
<evidence type="ECO:0000313" key="17">
    <source>
        <dbReference type="EMBL" id="MRH78738.1"/>
    </source>
</evidence>
<evidence type="ECO:0000256" key="3">
    <source>
        <dbReference type="ARBA" id="ARBA00001966"/>
    </source>
</evidence>
<dbReference type="InterPro" id="IPR013785">
    <property type="entry name" value="Aldolase_TIM"/>
</dbReference>
<dbReference type="GO" id="GO:0046872">
    <property type="term" value="F:metal ion binding"/>
    <property type="evidence" value="ECO:0007669"/>
    <property type="project" value="UniProtKB-KW"/>
</dbReference>
<evidence type="ECO:0000256" key="13">
    <source>
        <dbReference type="ARBA" id="ARBA00030756"/>
    </source>
</evidence>
<dbReference type="SUPFAM" id="SSF102114">
    <property type="entry name" value="Radical SAM enzymes"/>
    <property type="match status" value="1"/>
</dbReference>
<gene>
    <name evidence="17" type="primary">epmB</name>
    <name evidence="17" type="ORF">GH984_08470</name>
</gene>
<dbReference type="PIRSF" id="PIRSF004911">
    <property type="entry name" value="DUF160"/>
    <property type="match status" value="1"/>
</dbReference>
<dbReference type="Proteomes" id="UP000433788">
    <property type="component" value="Unassembled WGS sequence"/>
</dbReference>
<evidence type="ECO:0000256" key="5">
    <source>
        <dbReference type="ARBA" id="ARBA00022363"/>
    </source>
</evidence>
<evidence type="ECO:0000256" key="7">
    <source>
        <dbReference type="ARBA" id="ARBA00022691"/>
    </source>
</evidence>
<keyword evidence="11 14" id="KW-0411">Iron-sulfur</keyword>
<evidence type="ECO:0000256" key="6">
    <source>
        <dbReference type="ARBA" id="ARBA00022485"/>
    </source>
</evidence>
<dbReference type="Pfam" id="PF04055">
    <property type="entry name" value="Radical_SAM"/>
    <property type="match status" value="1"/>
</dbReference>
<evidence type="ECO:0000256" key="8">
    <source>
        <dbReference type="ARBA" id="ARBA00022723"/>
    </source>
</evidence>
<evidence type="ECO:0000256" key="1">
    <source>
        <dbReference type="ARBA" id="ARBA00001352"/>
    </source>
</evidence>
<feature type="binding site" evidence="14">
    <location>
        <position position="115"/>
    </location>
    <ligand>
        <name>[4Fe-4S] cluster</name>
        <dbReference type="ChEBI" id="CHEBI:49883"/>
        <note>4Fe-4S-S-AdoMet</note>
    </ligand>
</feature>
<evidence type="ECO:0000259" key="16">
    <source>
        <dbReference type="PROSITE" id="PS51918"/>
    </source>
</evidence>
<feature type="binding site" evidence="14">
    <location>
        <position position="111"/>
    </location>
    <ligand>
        <name>[4Fe-4S] cluster</name>
        <dbReference type="ChEBI" id="CHEBI:49883"/>
        <note>4Fe-4S-S-AdoMet</note>
    </ligand>
</feature>
<proteinExistence type="inferred from homology"/>
<dbReference type="NCBIfam" id="TIGR00238">
    <property type="entry name" value="KamA family radical SAM protein"/>
    <property type="match status" value="1"/>
</dbReference>
<evidence type="ECO:0000256" key="14">
    <source>
        <dbReference type="PIRSR" id="PIRSR004911-1"/>
    </source>
</evidence>
<dbReference type="PROSITE" id="PS51918">
    <property type="entry name" value="RADICAL_SAM"/>
    <property type="match status" value="1"/>
</dbReference>
<keyword evidence="7" id="KW-0949">S-adenosyl-L-methionine</keyword>
<dbReference type="InterPro" id="IPR007197">
    <property type="entry name" value="rSAM"/>
</dbReference>
<evidence type="ECO:0000256" key="11">
    <source>
        <dbReference type="ARBA" id="ARBA00023014"/>
    </source>
</evidence>
<keyword evidence="6 14" id="KW-0004">4Fe-4S</keyword>
<feature type="modified residue" description="N6-(pyridoxal phosphate)lysine" evidence="15">
    <location>
        <position position="323"/>
    </location>
</feature>
<dbReference type="PANTHER" id="PTHR30538">
    <property type="entry name" value="LYSINE 2,3-AMINOMUTASE-RELATED"/>
    <property type="match status" value="1"/>
</dbReference>
<dbReference type="SFLD" id="SFLDG01070">
    <property type="entry name" value="PLP-dependent"/>
    <property type="match status" value="1"/>
</dbReference>
<dbReference type="InterPro" id="IPR003739">
    <property type="entry name" value="Lys_aminomutase/Glu_NH3_mut"/>
</dbReference>
<feature type="domain" description="Radical SAM core" evidence="16">
    <location>
        <begin position="97"/>
        <end position="312"/>
    </location>
</feature>
<name>A0A6N7QUA9_9GAMM</name>
<dbReference type="InterPro" id="IPR022462">
    <property type="entry name" value="EpmB"/>
</dbReference>
<protein>
    <recommendedName>
        <fullName evidence="5">L-lysine 2,3-aminomutase</fullName>
    </recommendedName>
    <alternativeName>
        <fullName evidence="13">EF-P post-translational modification enzyme B</fullName>
    </alternativeName>
</protein>
<feature type="binding site" evidence="14">
    <location>
        <position position="118"/>
    </location>
    <ligand>
        <name>[4Fe-4S] cluster</name>
        <dbReference type="ChEBI" id="CHEBI:49883"/>
        <note>4Fe-4S-S-AdoMet</note>
    </ligand>
</feature>
<comment type="cofactor">
    <cofactor evidence="2 15">
        <name>pyridoxal 5'-phosphate</name>
        <dbReference type="ChEBI" id="CHEBI:597326"/>
    </cofactor>
</comment>
<dbReference type="RefSeq" id="WP_153719770.1">
    <property type="nucleotide sequence ID" value="NZ_WJPP01000004.1"/>
</dbReference>
<dbReference type="InterPro" id="IPR058240">
    <property type="entry name" value="rSAM_sf"/>
</dbReference>
<dbReference type="PANTHER" id="PTHR30538:SF1">
    <property type="entry name" value="L-LYSINE 2,3-AMINOMUTASE"/>
    <property type="match status" value="1"/>
</dbReference>